<gene>
    <name evidence="1" type="ORF">Glove_283g120</name>
</gene>
<dbReference type="Proteomes" id="UP000266861">
    <property type="component" value="Unassembled WGS sequence"/>
</dbReference>
<protein>
    <submittedName>
        <fullName evidence="1">Uncharacterized protein</fullName>
    </submittedName>
</protein>
<keyword evidence="2" id="KW-1185">Reference proteome</keyword>
<sequence length="66" mass="8041">MLSKLELLKHSNKHGLCYPLNVKVPFPSNRNSIRWNKKQELYYILYCQYSNMLSKLELLKHQLIRY</sequence>
<dbReference type="EMBL" id="PQFF01000259">
    <property type="protein sequence ID" value="RHZ69511.1"/>
    <property type="molecule type" value="Genomic_DNA"/>
</dbReference>
<name>A0A397I1N9_9GLOM</name>
<evidence type="ECO:0000313" key="1">
    <source>
        <dbReference type="EMBL" id="RHZ69511.1"/>
    </source>
</evidence>
<dbReference type="AlphaFoldDB" id="A0A397I1N9"/>
<accession>A0A397I1N9</accession>
<comment type="caution">
    <text evidence="1">The sequence shown here is derived from an EMBL/GenBank/DDBJ whole genome shotgun (WGS) entry which is preliminary data.</text>
</comment>
<reference evidence="1 2" key="1">
    <citation type="submission" date="2018-08" db="EMBL/GenBank/DDBJ databases">
        <title>Genome and evolution of the arbuscular mycorrhizal fungus Diversispora epigaea (formerly Glomus versiforme) and its bacterial endosymbionts.</title>
        <authorList>
            <person name="Sun X."/>
            <person name="Fei Z."/>
            <person name="Harrison M."/>
        </authorList>
    </citation>
    <scope>NUCLEOTIDE SEQUENCE [LARGE SCALE GENOMIC DNA]</scope>
    <source>
        <strain evidence="1 2">IT104</strain>
    </source>
</reference>
<organism evidence="1 2">
    <name type="scientific">Diversispora epigaea</name>
    <dbReference type="NCBI Taxonomy" id="1348612"/>
    <lineage>
        <taxon>Eukaryota</taxon>
        <taxon>Fungi</taxon>
        <taxon>Fungi incertae sedis</taxon>
        <taxon>Mucoromycota</taxon>
        <taxon>Glomeromycotina</taxon>
        <taxon>Glomeromycetes</taxon>
        <taxon>Diversisporales</taxon>
        <taxon>Diversisporaceae</taxon>
        <taxon>Diversispora</taxon>
    </lineage>
</organism>
<evidence type="ECO:0000313" key="2">
    <source>
        <dbReference type="Proteomes" id="UP000266861"/>
    </source>
</evidence>
<proteinExistence type="predicted"/>